<dbReference type="AlphaFoldDB" id="A0A6B9PI93"/>
<geneLocation type="chloroplast" evidence="5"/>
<dbReference type="InterPro" id="IPR012318">
    <property type="entry name" value="HTH_CRP"/>
</dbReference>
<dbReference type="RefSeq" id="YP_010502385.1">
    <property type="nucleotide sequence ID" value="NC_066971.1"/>
</dbReference>
<dbReference type="SUPFAM" id="SSF51206">
    <property type="entry name" value="cAMP-binding domain-like"/>
    <property type="match status" value="1"/>
</dbReference>
<keyword evidence="3" id="KW-0804">Transcription</keyword>
<dbReference type="GO" id="GO:0003677">
    <property type="term" value="F:DNA binding"/>
    <property type="evidence" value="ECO:0007669"/>
    <property type="project" value="UniProtKB-KW"/>
</dbReference>
<dbReference type="Gene3D" id="2.60.120.10">
    <property type="entry name" value="Jelly Rolls"/>
    <property type="match status" value="1"/>
</dbReference>
<dbReference type="GO" id="GO:0006355">
    <property type="term" value="P:regulation of DNA-templated transcription"/>
    <property type="evidence" value="ECO:0007669"/>
    <property type="project" value="InterPro"/>
</dbReference>
<organism evidence="5">
    <name type="scientific">Grateloupia turuturu</name>
    <dbReference type="NCBI Taxonomy" id="118375"/>
    <lineage>
        <taxon>Eukaryota</taxon>
        <taxon>Rhodophyta</taxon>
        <taxon>Florideophyceae</taxon>
        <taxon>Rhodymeniophycidae</taxon>
        <taxon>Halymeniales</taxon>
        <taxon>Halymeniaceae</taxon>
        <taxon>Grateloupia</taxon>
    </lineage>
</organism>
<evidence type="ECO:0000256" key="3">
    <source>
        <dbReference type="ARBA" id="ARBA00023163"/>
    </source>
</evidence>
<keyword evidence="2" id="KW-0238">DNA-binding</keyword>
<dbReference type="SUPFAM" id="SSF46785">
    <property type="entry name" value="Winged helix' DNA-binding domain"/>
    <property type="match status" value="1"/>
</dbReference>
<dbReference type="EMBL" id="MN853877">
    <property type="protein sequence ID" value="QHD45254.1"/>
    <property type="molecule type" value="Genomic_DNA"/>
</dbReference>
<name>A0A6B9PI93_9FLOR</name>
<evidence type="ECO:0000256" key="1">
    <source>
        <dbReference type="ARBA" id="ARBA00023015"/>
    </source>
</evidence>
<feature type="domain" description="HTH crp-type" evidence="4">
    <location>
        <begin position="134"/>
        <end position="208"/>
    </location>
</feature>
<dbReference type="GeneID" id="75509956"/>
<dbReference type="PROSITE" id="PS51063">
    <property type="entry name" value="HTH_CRP_2"/>
    <property type="match status" value="1"/>
</dbReference>
<dbReference type="InterPro" id="IPR036390">
    <property type="entry name" value="WH_DNA-bd_sf"/>
</dbReference>
<gene>
    <name evidence="5" type="primary">ntcA</name>
</gene>
<sequence length="222" mass="26508">MQWVQQLSILKVPFYIYKLNKHDCILYELNKNPHQSLIILHGVIYVFKIFTNGEISATAILSENHIINIKHTTADLKHYYYKAIAFKTTYILSFQLQDITEQEKVSTLILNQIIKSYENTIYRYEQMSHIMTHKYMKNRVIQLIFFLCQEFGIVRKQEIIIPFEISQINIGHIIGSNKITINKIIKNLSNQMLIKYSKNKKIILKDPLSLNYIYTKYRKYEY</sequence>
<reference evidence="5" key="1">
    <citation type="submission" date="2019-12" db="EMBL/GenBank/DDBJ databases">
        <authorList>
            <person name="Han H."/>
        </authorList>
    </citation>
    <scope>NUCLEOTIDE SEQUENCE</scope>
</reference>
<evidence type="ECO:0000259" key="4">
    <source>
        <dbReference type="PROSITE" id="PS51063"/>
    </source>
</evidence>
<dbReference type="InterPro" id="IPR018490">
    <property type="entry name" value="cNMP-bd_dom_sf"/>
</dbReference>
<evidence type="ECO:0000313" key="5">
    <source>
        <dbReference type="EMBL" id="QHD45254.1"/>
    </source>
</evidence>
<proteinExistence type="predicted"/>
<keyword evidence="5" id="KW-0150">Chloroplast</keyword>
<dbReference type="InterPro" id="IPR014710">
    <property type="entry name" value="RmlC-like_jellyroll"/>
</dbReference>
<keyword evidence="1" id="KW-0805">Transcription regulation</keyword>
<keyword evidence="5" id="KW-0934">Plastid</keyword>
<accession>A0A6B9PI93</accession>
<evidence type="ECO:0000256" key="2">
    <source>
        <dbReference type="ARBA" id="ARBA00023125"/>
    </source>
</evidence>
<protein>
    <recommendedName>
        <fullName evidence="4">HTH crp-type domain-containing protein</fullName>
    </recommendedName>
</protein>